<organism evidence="3 4">
    <name type="scientific">Russula ochroleuca</name>
    <dbReference type="NCBI Taxonomy" id="152965"/>
    <lineage>
        <taxon>Eukaryota</taxon>
        <taxon>Fungi</taxon>
        <taxon>Dikarya</taxon>
        <taxon>Basidiomycota</taxon>
        <taxon>Agaricomycotina</taxon>
        <taxon>Agaricomycetes</taxon>
        <taxon>Russulales</taxon>
        <taxon>Russulaceae</taxon>
        <taxon>Russula</taxon>
    </lineage>
</organism>
<feature type="compositionally biased region" description="Polar residues" evidence="1">
    <location>
        <begin position="501"/>
        <end position="518"/>
    </location>
</feature>
<protein>
    <recommendedName>
        <fullName evidence="5">WHIM1 domain-containing protein</fullName>
    </recommendedName>
</protein>
<dbReference type="PANTHER" id="PTHR42107">
    <property type="entry name" value="YALI0D24453P"/>
    <property type="match status" value="1"/>
</dbReference>
<evidence type="ECO:0000313" key="2">
    <source>
        <dbReference type="EMBL" id="KAF8460976.1"/>
    </source>
</evidence>
<feature type="region of interest" description="Disordered" evidence="1">
    <location>
        <begin position="341"/>
        <end position="427"/>
    </location>
</feature>
<dbReference type="OrthoDB" id="205403at2759"/>
<feature type="compositionally biased region" description="Low complexity" evidence="1">
    <location>
        <begin position="351"/>
        <end position="360"/>
    </location>
</feature>
<evidence type="ECO:0000313" key="4">
    <source>
        <dbReference type="Proteomes" id="UP000759537"/>
    </source>
</evidence>
<dbReference type="EMBL" id="WHVB01000143">
    <property type="protein sequence ID" value="KAF8460976.1"/>
    <property type="molecule type" value="Genomic_DNA"/>
</dbReference>
<feature type="compositionally biased region" description="Basic and acidic residues" evidence="1">
    <location>
        <begin position="417"/>
        <end position="427"/>
    </location>
</feature>
<name>A0A9P5MYY4_9AGAM</name>
<accession>A0A9P5MYY4</accession>
<gene>
    <name evidence="3" type="ORF">DFH94DRAFT_734472</name>
    <name evidence="2" type="ORF">DFH94DRAFT_789969</name>
</gene>
<dbReference type="AlphaFoldDB" id="A0A9P5MYY4"/>
<dbReference type="EMBL" id="WHVB01000006">
    <property type="protein sequence ID" value="KAF8481998.1"/>
    <property type="molecule type" value="Genomic_DNA"/>
</dbReference>
<comment type="caution">
    <text evidence="3">The sequence shown here is derived from an EMBL/GenBank/DDBJ whole genome shotgun (WGS) entry which is preliminary data.</text>
</comment>
<feature type="compositionally biased region" description="Polar residues" evidence="1">
    <location>
        <begin position="193"/>
        <end position="202"/>
    </location>
</feature>
<feature type="region of interest" description="Disordered" evidence="1">
    <location>
        <begin position="173"/>
        <end position="202"/>
    </location>
</feature>
<evidence type="ECO:0000256" key="1">
    <source>
        <dbReference type="SAM" id="MobiDB-lite"/>
    </source>
</evidence>
<reference evidence="3" key="1">
    <citation type="submission" date="2019-10" db="EMBL/GenBank/DDBJ databases">
        <authorList>
            <consortium name="DOE Joint Genome Institute"/>
            <person name="Kuo A."/>
            <person name="Miyauchi S."/>
            <person name="Kiss E."/>
            <person name="Drula E."/>
            <person name="Kohler A."/>
            <person name="Sanchez-Garcia M."/>
            <person name="Andreopoulos B."/>
            <person name="Barry K.W."/>
            <person name="Bonito G."/>
            <person name="Buee M."/>
            <person name="Carver A."/>
            <person name="Chen C."/>
            <person name="Cichocki N."/>
            <person name="Clum A."/>
            <person name="Culley D."/>
            <person name="Crous P.W."/>
            <person name="Fauchery L."/>
            <person name="Girlanda M."/>
            <person name="Hayes R."/>
            <person name="Keri Z."/>
            <person name="LaButti K."/>
            <person name="Lipzen A."/>
            <person name="Lombard V."/>
            <person name="Magnuson J."/>
            <person name="Maillard F."/>
            <person name="Morin E."/>
            <person name="Murat C."/>
            <person name="Nolan M."/>
            <person name="Ohm R."/>
            <person name="Pangilinan J."/>
            <person name="Pereira M."/>
            <person name="Perotto S."/>
            <person name="Peter M."/>
            <person name="Riley R."/>
            <person name="Sitrit Y."/>
            <person name="Stielow B."/>
            <person name="Szollosi G."/>
            <person name="Zifcakova L."/>
            <person name="Stursova M."/>
            <person name="Spatafora J.W."/>
            <person name="Tedersoo L."/>
            <person name="Vaario L.-M."/>
            <person name="Yamada A."/>
            <person name="Yan M."/>
            <person name="Wang P."/>
            <person name="Xu J."/>
            <person name="Bruns T."/>
            <person name="Baldrian P."/>
            <person name="Vilgalys R."/>
            <person name="Henrissat B."/>
            <person name="Grigoriev I.V."/>
            <person name="Hibbett D."/>
            <person name="Nagy L.G."/>
            <person name="Martin F.M."/>
        </authorList>
    </citation>
    <scope>NUCLEOTIDE SEQUENCE</scope>
    <source>
        <strain evidence="3">Prilba</strain>
    </source>
</reference>
<keyword evidence="4" id="KW-1185">Reference proteome</keyword>
<reference evidence="3" key="2">
    <citation type="journal article" date="2020" name="Nat. Commun.">
        <title>Large-scale genome sequencing of mycorrhizal fungi provides insights into the early evolution of symbiotic traits.</title>
        <authorList>
            <person name="Miyauchi S."/>
            <person name="Kiss E."/>
            <person name="Kuo A."/>
            <person name="Drula E."/>
            <person name="Kohler A."/>
            <person name="Sanchez-Garcia M."/>
            <person name="Morin E."/>
            <person name="Andreopoulos B."/>
            <person name="Barry K.W."/>
            <person name="Bonito G."/>
            <person name="Buee M."/>
            <person name="Carver A."/>
            <person name="Chen C."/>
            <person name="Cichocki N."/>
            <person name="Clum A."/>
            <person name="Culley D."/>
            <person name="Crous P.W."/>
            <person name="Fauchery L."/>
            <person name="Girlanda M."/>
            <person name="Hayes R.D."/>
            <person name="Keri Z."/>
            <person name="LaButti K."/>
            <person name="Lipzen A."/>
            <person name="Lombard V."/>
            <person name="Magnuson J."/>
            <person name="Maillard F."/>
            <person name="Murat C."/>
            <person name="Nolan M."/>
            <person name="Ohm R.A."/>
            <person name="Pangilinan J."/>
            <person name="Pereira M.F."/>
            <person name="Perotto S."/>
            <person name="Peter M."/>
            <person name="Pfister S."/>
            <person name="Riley R."/>
            <person name="Sitrit Y."/>
            <person name="Stielow J.B."/>
            <person name="Szollosi G."/>
            <person name="Zifcakova L."/>
            <person name="Stursova M."/>
            <person name="Spatafora J.W."/>
            <person name="Tedersoo L."/>
            <person name="Vaario L.M."/>
            <person name="Yamada A."/>
            <person name="Yan M."/>
            <person name="Wang P."/>
            <person name="Xu J."/>
            <person name="Bruns T."/>
            <person name="Baldrian P."/>
            <person name="Vilgalys R."/>
            <person name="Dunand C."/>
            <person name="Henrissat B."/>
            <person name="Grigoriev I.V."/>
            <person name="Hibbett D."/>
            <person name="Nagy L.G."/>
            <person name="Martin F.M."/>
        </authorList>
    </citation>
    <scope>NUCLEOTIDE SEQUENCE</scope>
    <source>
        <strain evidence="3">Prilba</strain>
    </source>
</reference>
<proteinExistence type="predicted"/>
<feature type="region of interest" description="Disordered" evidence="1">
    <location>
        <begin position="493"/>
        <end position="536"/>
    </location>
</feature>
<evidence type="ECO:0008006" key="5">
    <source>
        <dbReference type="Google" id="ProtNLM"/>
    </source>
</evidence>
<dbReference type="PANTHER" id="PTHR42107:SF1">
    <property type="entry name" value="WHIM1 DOMAIN-CONTAINING PROTEIN"/>
    <property type="match status" value="1"/>
</dbReference>
<dbReference type="Proteomes" id="UP000759537">
    <property type="component" value="Unassembled WGS sequence"/>
</dbReference>
<evidence type="ECO:0000313" key="3">
    <source>
        <dbReference type="EMBL" id="KAF8481998.1"/>
    </source>
</evidence>
<sequence>MRKAPIEPPSDKKGHICPPSYATHPKDRWESLFVFSFISRFTQLRGKVEGLNSPMDFEEALLSHEPHTTMTQILTRFVLNLRPGTRNVSTDQISSTLSGVLAEYSKSSERTVFWDDDLEANVDPFKGVDGGFFAADWDTKLKVLRQLVELQLTHSTGVKSLIDQAWGVGHVKHKKKEPADVPIPDPSDPFSRESLSYSPAGQDSSRKRYWVVDDSPRVYVSTNPWKVTSTFQTVSSTRDEYVALIGKLKTSAPTKPKSKAEFAHQNLVIALEGRLEIIDKEILRLQRARKKAEQRDLFLAQAEIRQTRTRRQTHRPDYVYYDIESDNEKDGEYKYQENGISADEDAEFTNSRSDSASASAGHRRASTDTGRRRSTRTAAIGSTAKRSAADTDQWTGWRGERRSARLGAPPEAQLDEPPSKRARTEDTLSVKSGVSDMVVDSPVDLPVAPVEKPLQLKHSGAAAVKPTEVAIEQIAGRKKSRFWYYAVEPVSTAPAAAPTHETGNTRGAGSDFTSSESTVVPRLEGSLSPALSMDED</sequence>